<dbReference type="Proteomes" id="UP000004221">
    <property type="component" value="Unassembled WGS sequence"/>
</dbReference>
<dbReference type="EMBL" id="CAGS01000443">
    <property type="protein sequence ID" value="CCF85435.1"/>
    <property type="molecule type" value="Genomic_DNA"/>
</dbReference>
<keyword evidence="1" id="KW-0175">Coiled coil</keyword>
<reference evidence="2 3" key="1">
    <citation type="journal article" date="2012" name="ISME J.">
        <title>Nitrification expanded: discovery, physiology and genomics of a nitrite-oxidizing bacterium from the phylum Chloroflexi.</title>
        <authorList>
            <person name="Sorokin D.Y."/>
            <person name="Lucker S."/>
            <person name="Vejmelkova D."/>
            <person name="Kostrikina N.A."/>
            <person name="Kleerebezem R."/>
            <person name="Rijpstra W.I."/>
            <person name="Damste J.S."/>
            <person name="Le Paslier D."/>
            <person name="Muyzer G."/>
            <person name="Wagner M."/>
            <person name="van Loosdrecht M.C."/>
            <person name="Daims H."/>
        </authorList>
    </citation>
    <scope>NUCLEOTIDE SEQUENCE [LARGE SCALE GENOMIC DNA]</scope>
    <source>
        <strain evidence="3">none</strain>
    </source>
</reference>
<comment type="caution">
    <text evidence="2">The sequence shown here is derived from an EMBL/GenBank/DDBJ whole genome shotgun (WGS) entry which is preliminary data.</text>
</comment>
<name>I4EL73_9BACT</name>
<dbReference type="AlphaFoldDB" id="I4EL73"/>
<protein>
    <submittedName>
        <fullName evidence="2">Uncharacterized protein</fullName>
    </submittedName>
</protein>
<feature type="coiled-coil region" evidence="1">
    <location>
        <begin position="22"/>
        <end position="49"/>
    </location>
</feature>
<keyword evidence="3" id="KW-1185">Reference proteome</keyword>
<organism evidence="2 3">
    <name type="scientific">Nitrolancea hollandica Lb</name>
    <dbReference type="NCBI Taxonomy" id="1129897"/>
    <lineage>
        <taxon>Bacteria</taxon>
        <taxon>Pseudomonadati</taxon>
        <taxon>Thermomicrobiota</taxon>
        <taxon>Thermomicrobia</taxon>
        <taxon>Sphaerobacterales</taxon>
        <taxon>Sphaerobacterineae</taxon>
        <taxon>Sphaerobacteraceae</taxon>
        <taxon>Nitrolancea</taxon>
    </lineage>
</organism>
<accession>I4EL73</accession>
<evidence type="ECO:0000256" key="1">
    <source>
        <dbReference type="SAM" id="Coils"/>
    </source>
</evidence>
<evidence type="ECO:0000313" key="3">
    <source>
        <dbReference type="Proteomes" id="UP000004221"/>
    </source>
</evidence>
<evidence type="ECO:0000313" key="2">
    <source>
        <dbReference type="EMBL" id="CCF85435.1"/>
    </source>
</evidence>
<proteinExistence type="predicted"/>
<sequence>MVRRDQEARTLALRDLERYDALIARQREAERARERAHQMRQEAEQLLEAAFTDEARTEAQRVRSLTHQVVAVAERIVEEQRAATEHLAGQIDLERLLTERRRQEEAEQDRAAEAERARRLTDALAGAKTAIAAGRLQKAKGLLEAATNENPNNPDVVSLLTIIAQRELTVKVIAAEDALRAARREYRRDPATAVARLEVLDVSGLPESLARQVFGEWARACSRLCHERRAIEPLRYAPDPGRGAVLAREEPGGSYVVLSALGLNADWRNGSLVDERQVQRARPLR</sequence>
<gene>
    <name evidence="2" type="ORF">NITHO_4980001</name>
</gene>